<reference evidence="1 2" key="1">
    <citation type="submission" date="2014-04" db="EMBL/GenBank/DDBJ databases">
        <authorList>
            <consortium name="DOE Joint Genome Institute"/>
            <person name="Kuo A."/>
            <person name="Kohler A."/>
            <person name="Costa M.D."/>
            <person name="Nagy L.G."/>
            <person name="Floudas D."/>
            <person name="Copeland A."/>
            <person name="Barry K.W."/>
            <person name="Cichocki N."/>
            <person name="Veneault-Fourrey C."/>
            <person name="LaButti K."/>
            <person name="Lindquist E.A."/>
            <person name="Lipzen A."/>
            <person name="Lundell T."/>
            <person name="Morin E."/>
            <person name="Murat C."/>
            <person name="Sun H."/>
            <person name="Tunlid A."/>
            <person name="Henrissat B."/>
            <person name="Grigoriev I.V."/>
            <person name="Hibbett D.S."/>
            <person name="Martin F."/>
            <person name="Nordberg H.P."/>
            <person name="Cantor M.N."/>
            <person name="Hua S.X."/>
        </authorList>
    </citation>
    <scope>NUCLEOTIDE SEQUENCE [LARGE SCALE GENOMIC DNA]</scope>
    <source>
        <strain evidence="1 2">Marx 270</strain>
    </source>
</reference>
<dbReference type="InParanoid" id="A0A0C3JGE7"/>
<reference evidence="2" key="2">
    <citation type="submission" date="2015-01" db="EMBL/GenBank/DDBJ databases">
        <title>Evolutionary Origins and Diversification of the Mycorrhizal Mutualists.</title>
        <authorList>
            <consortium name="DOE Joint Genome Institute"/>
            <consortium name="Mycorrhizal Genomics Consortium"/>
            <person name="Kohler A."/>
            <person name="Kuo A."/>
            <person name="Nagy L.G."/>
            <person name="Floudas D."/>
            <person name="Copeland A."/>
            <person name="Barry K.W."/>
            <person name="Cichocki N."/>
            <person name="Veneault-Fourrey C."/>
            <person name="LaButti K."/>
            <person name="Lindquist E.A."/>
            <person name="Lipzen A."/>
            <person name="Lundell T."/>
            <person name="Morin E."/>
            <person name="Murat C."/>
            <person name="Riley R."/>
            <person name="Ohm R."/>
            <person name="Sun H."/>
            <person name="Tunlid A."/>
            <person name="Henrissat B."/>
            <person name="Grigoriev I.V."/>
            <person name="Hibbett D.S."/>
            <person name="Martin F."/>
        </authorList>
    </citation>
    <scope>NUCLEOTIDE SEQUENCE [LARGE SCALE GENOMIC DNA]</scope>
    <source>
        <strain evidence="2">Marx 270</strain>
    </source>
</reference>
<evidence type="ECO:0008006" key="3">
    <source>
        <dbReference type="Google" id="ProtNLM"/>
    </source>
</evidence>
<proteinExistence type="predicted"/>
<protein>
    <recommendedName>
        <fullName evidence="3">CxC2-like cysteine cluster KDZ transposase-associated domain-containing protein</fullName>
    </recommendedName>
</protein>
<dbReference type="OrthoDB" id="3004525at2759"/>
<dbReference type="HOGENOM" id="CLU_003703_1_1_1"/>
<dbReference type="Proteomes" id="UP000054217">
    <property type="component" value="Unassembled WGS sequence"/>
</dbReference>
<dbReference type="EMBL" id="KN832042">
    <property type="protein sequence ID" value="KIN96696.1"/>
    <property type="molecule type" value="Genomic_DNA"/>
</dbReference>
<evidence type="ECO:0000313" key="2">
    <source>
        <dbReference type="Proteomes" id="UP000054217"/>
    </source>
</evidence>
<evidence type="ECO:0000313" key="1">
    <source>
        <dbReference type="EMBL" id="KIN96696.1"/>
    </source>
</evidence>
<accession>A0A0C3JGE7</accession>
<dbReference type="AlphaFoldDB" id="A0A0C3JGE7"/>
<organism evidence="1 2">
    <name type="scientific">Pisolithus tinctorius Marx 270</name>
    <dbReference type="NCBI Taxonomy" id="870435"/>
    <lineage>
        <taxon>Eukaryota</taxon>
        <taxon>Fungi</taxon>
        <taxon>Dikarya</taxon>
        <taxon>Basidiomycota</taxon>
        <taxon>Agaricomycotina</taxon>
        <taxon>Agaricomycetes</taxon>
        <taxon>Agaricomycetidae</taxon>
        <taxon>Boletales</taxon>
        <taxon>Sclerodermatineae</taxon>
        <taxon>Pisolithaceae</taxon>
        <taxon>Pisolithus</taxon>
    </lineage>
</organism>
<name>A0A0C3JGE7_PISTI</name>
<keyword evidence="2" id="KW-1185">Reference proteome</keyword>
<sequence>MQNNYICEWVPRKGEFLKILLELEASPEPRNCTWCGNDGVYRCPDCLHQPLFCTECCQKSHESLPFHRIQQWTGDCYKESALHMTGIWLHLGHGGAPCPHAIAQAQQAAGEPLPMDDQEWEDVEDIEENPKHLCPPAGSRYLTIVDVTGVHFIVVNWCECETAEARYIHMNYYSKLHRITSSVFPHLVPDRYHELLRVVQKWRYLKLLKWNGFRRTTRSAEKGRLALFCAACPQPGINVDTNEDLDQ</sequence>
<gene>
    <name evidence="1" type="ORF">M404DRAFT_162564</name>
</gene>